<sequence length="389" mass="43051">MDGLLSKIKNLDAYPKVNEDFFQRTLSGGIITIGSSLIMLALFVLELNFFLTLNTVNELSVDTSRGEKLRINVDVTFPALPCEWISLDVMDISGDLHLDVDHDIYKRRLTSAGVPIDEGDKHKIGPEDNLLVPKGANETEPECGSCYGAETAEVPCCNDCDAVRSAYRRRGWAFTDPQGIAQCAREGFVEKLQAQKGEGCHMWGFLEVNKVAGNFHFAPGKSFQQGNMHVHDLVPFGTTEFDLSHTVHKLSFGEEYPGMKNPLDGVTVQQVSNINPTGATGMYQYFLKVVPTIYTDIRNKTISSNQFSVTEHFKASDIAAGHNLPGVFFFYDLSPIKVRYSEQRSSFIEFLTSVCAIVGGVFTVSGLIDSFIYHGHQAIKKKIDLGKLS</sequence>
<name>A0AAW1PHR9_9CHLO</name>
<dbReference type="GO" id="GO:0016020">
    <property type="term" value="C:membrane"/>
    <property type="evidence" value="ECO:0007669"/>
    <property type="project" value="UniProtKB-SubCell"/>
</dbReference>
<dbReference type="Proteomes" id="UP001489004">
    <property type="component" value="Unassembled WGS sequence"/>
</dbReference>
<feature type="domain" description="Endoplasmic reticulum vesicle transporter C-terminal" evidence="6">
    <location>
        <begin position="146"/>
        <end position="369"/>
    </location>
</feature>
<dbReference type="AlphaFoldDB" id="A0AAW1PHR9"/>
<dbReference type="Pfam" id="PF07970">
    <property type="entry name" value="COPIIcoated_ERV"/>
    <property type="match status" value="1"/>
</dbReference>
<keyword evidence="4 5" id="KW-0472">Membrane</keyword>
<evidence type="ECO:0000259" key="6">
    <source>
        <dbReference type="Pfam" id="PF07970"/>
    </source>
</evidence>
<gene>
    <name evidence="8" type="ORF">WJX72_006989</name>
</gene>
<dbReference type="InterPro" id="IPR039542">
    <property type="entry name" value="Erv_N"/>
</dbReference>
<dbReference type="GO" id="GO:0030134">
    <property type="term" value="C:COPII-coated ER to Golgi transport vesicle"/>
    <property type="evidence" value="ECO:0007669"/>
    <property type="project" value="TreeGrafter"/>
</dbReference>
<dbReference type="PANTHER" id="PTHR10984">
    <property type="entry name" value="ENDOPLASMIC RETICULUM-GOLGI INTERMEDIATE COMPARTMENT PROTEIN"/>
    <property type="match status" value="1"/>
</dbReference>
<evidence type="ECO:0000256" key="5">
    <source>
        <dbReference type="SAM" id="Phobius"/>
    </source>
</evidence>
<evidence type="ECO:0000313" key="8">
    <source>
        <dbReference type="EMBL" id="KAK9808956.1"/>
    </source>
</evidence>
<evidence type="ECO:0000256" key="2">
    <source>
        <dbReference type="ARBA" id="ARBA00022692"/>
    </source>
</evidence>
<comment type="subcellular location">
    <subcellularLocation>
        <location evidence="1">Membrane</location>
    </subcellularLocation>
</comment>
<evidence type="ECO:0000313" key="9">
    <source>
        <dbReference type="Proteomes" id="UP001489004"/>
    </source>
</evidence>
<evidence type="ECO:0000256" key="3">
    <source>
        <dbReference type="ARBA" id="ARBA00022989"/>
    </source>
</evidence>
<feature type="domain" description="Endoplasmic reticulum vesicle transporter N-terminal" evidence="7">
    <location>
        <begin position="8"/>
        <end position="97"/>
    </location>
</feature>
<keyword evidence="9" id="KW-1185">Reference proteome</keyword>
<organism evidence="8 9">
    <name type="scientific">[Myrmecia] bisecta</name>
    <dbReference type="NCBI Taxonomy" id="41462"/>
    <lineage>
        <taxon>Eukaryota</taxon>
        <taxon>Viridiplantae</taxon>
        <taxon>Chlorophyta</taxon>
        <taxon>core chlorophytes</taxon>
        <taxon>Trebouxiophyceae</taxon>
        <taxon>Trebouxiales</taxon>
        <taxon>Trebouxiaceae</taxon>
        <taxon>Myrmecia</taxon>
    </lineage>
</organism>
<dbReference type="GO" id="GO:0005783">
    <property type="term" value="C:endoplasmic reticulum"/>
    <property type="evidence" value="ECO:0007669"/>
    <property type="project" value="TreeGrafter"/>
</dbReference>
<keyword evidence="3 5" id="KW-1133">Transmembrane helix</keyword>
<feature type="transmembrane region" description="Helical" evidence="5">
    <location>
        <begin position="350"/>
        <end position="373"/>
    </location>
</feature>
<dbReference type="Pfam" id="PF13850">
    <property type="entry name" value="ERGIC_N"/>
    <property type="match status" value="1"/>
</dbReference>
<accession>A0AAW1PHR9</accession>
<proteinExistence type="predicted"/>
<dbReference type="EMBL" id="JALJOR010000011">
    <property type="protein sequence ID" value="KAK9808956.1"/>
    <property type="molecule type" value="Genomic_DNA"/>
</dbReference>
<comment type="caution">
    <text evidence="8">The sequence shown here is derived from an EMBL/GenBank/DDBJ whole genome shotgun (WGS) entry which is preliminary data.</text>
</comment>
<evidence type="ECO:0000256" key="1">
    <source>
        <dbReference type="ARBA" id="ARBA00004370"/>
    </source>
</evidence>
<evidence type="ECO:0000256" key="4">
    <source>
        <dbReference type="ARBA" id="ARBA00023136"/>
    </source>
</evidence>
<reference evidence="8 9" key="1">
    <citation type="journal article" date="2024" name="Nat. Commun.">
        <title>Phylogenomics reveals the evolutionary origins of lichenization in chlorophyte algae.</title>
        <authorList>
            <person name="Puginier C."/>
            <person name="Libourel C."/>
            <person name="Otte J."/>
            <person name="Skaloud P."/>
            <person name="Haon M."/>
            <person name="Grisel S."/>
            <person name="Petersen M."/>
            <person name="Berrin J.G."/>
            <person name="Delaux P.M."/>
            <person name="Dal Grande F."/>
            <person name="Keller J."/>
        </authorList>
    </citation>
    <scope>NUCLEOTIDE SEQUENCE [LARGE SCALE GENOMIC DNA]</scope>
    <source>
        <strain evidence="8 9">SAG 2043</strain>
    </source>
</reference>
<evidence type="ECO:0000259" key="7">
    <source>
        <dbReference type="Pfam" id="PF13850"/>
    </source>
</evidence>
<evidence type="ECO:0008006" key="10">
    <source>
        <dbReference type="Google" id="ProtNLM"/>
    </source>
</evidence>
<protein>
    <recommendedName>
        <fullName evidence="10">Endoplasmic reticulum-Golgi intermediate compartment protein 3</fullName>
    </recommendedName>
</protein>
<dbReference type="InterPro" id="IPR045888">
    <property type="entry name" value="Erv"/>
</dbReference>
<keyword evidence="2 5" id="KW-0812">Transmembrane</keyword>
<dbReference type="InterPro" id="IPR012936">
    <property type="entry name" value="Erv_C"/>
</dbReference>
<dbReference type="PANTHER" id="PTHR10984:SF82">
    <property type="entry name" value="ENDOPLASMIC RETICULUM VESICLE TRANSPORTER PROTEIN"/>
    <property type="match status" value="1"/>
</dbReference>
<feature type="transmembrane region" description="Helical" evidence="5">
    <location>
        <begin position="21"/>
        <end position="45"/>
    </location>
</feature>